<name>A0ABQ2AYN8_9MICC</name>
<dbReference type="InterPro" id="IPR016032">
    <property type="entry name" value="Sig_transdc_resp-reg_C-effctor"/>
</dbReference>
<evidence type="ECO:0000256" key="2">
    <source>
        <dbReference type="ARBA" id="ARBA00023125"/>
    </source>
</evidence>
<accession>A0ABQ2AYN8</accession>
<keyword evidence="3" id="KW-0804">Transcription</keyword>
<feature type="domain" description="HTH luxR-type" evidence="4">
    <location>
        <begin position="501"/>
        <end position="566"/>
    </location>
</feature>
<dbReference type="EMBL" id="BMFW01000047">
    <property type="protein sequence ID" value="GGI02500.1"/>
    <property type="molecule type" value="Genomic_DNA"/>
</dbReference>
<dbReference type="SMART" id="SM00421">
    <property type="entry name" value="HTH_LUXR"/>
    <property type="match status" value="1"/>
</dbReference>
<dbReference type="SUPFAM" id="SSF46894">
    <property type="entry name" value="C-terminal effector domain of the bipartite response regulators"/>
    <property type="match status" value="1"/>
</dbReference>
<evidence type="ECO:0000313" key="6">
    <source>
        <dbReference type="Proteomes" id="UP000643279"/>
    </source>
</evidence>
<dbReference type="Gene3D" id="1.10.10.10">
    <property type="entry name" value="Winged helix-like DNA-binding domain superfamily/Winged helix DNA-binding domain"/>
    <property type="match status" value="1"/>
</dbReference>
<dbReference type="CDD" id="cd06170">
    <property type="entry name" value="LuxR_C_like"/>
    <property type="match status" value="1"/>
</dbReference>
<evidence type="ECO:0000259" key="4">
    <source>
        <dbReference type="PROSITE" id="PS50043"/>
    </source>
</evidence>
<sequence>MVREQLPVLQTYLRHFSVSQVYALREVVLMPQTMIEDGRRFYAEQAWMAAHQAFERADRDVPMPASDILVWAFSAFLVGHEQRSLELLTRAFRGFLEAGDAASAARAAFWLAFAHEAHGDPARAEAWGRRLATIVEDAGLDPERALVYSGLGHVALSSSEPAQIERALELSRRAIEIARSAGDTDTAVLSGLSAGWALLRLGRRTAGLAELDEAMAMVNCGDVPTPLVNGVAYCSVISASLRTLDVARAREWTMAASEWCAGHPELVPFRGECLVHRSVVKMLDGDWAGALTEAVRAGERVRAVDVGPASYQKGELHRLAGRFSAAEEAYRLANSAGRRPEPGLMLLRLAQGRTDAAVLSARRLQRETAGDAERLEFLPAYVEVMAAASAAEEARSGAEELVSLVQASPSAVLSARALTAVGIARFAAGDVVDAAASLRDASIRWHELGLPYSEARSRAELGRCYAALGDDEAASLEFEAARAAFERLGAAPDLAALPGIAPSPSGPLTAREVDVVRLVAKGLTNRGVAEELVLSEKTIARHLANVYRRLGIASRAAATAYAYDHGLI</sequence>
<organism evidence="5 6">
    <name type="scientific">Arthrobacter liuii</name>
    <dbReference type="NCBI Taxonomy" id="1476996"/>
    <lineage>
        <taxon>Bacteria</taxon>
        <taxon>Bacillati</taxon>
        <taxon>Actinomycetota</taxon>
        <taxon>Actinomycetes</taxon>
        <taxon>Micrococcales</taxon>
        <taxon>Micrococcaceae</taxon>
        <taxon>Arthrobacter</taxon>
    </lineage>
</organism>
<dbReference type="InterPro" id="IPR000792">
    <property type="entry name" value="Tscrpt_reg_LuxR_C"/>
</dbReference>
<dbReference type="InterPro" id="IPR036388">
    <property type="entry name" value="WH-like_DNA-bd_sf"/>
</dbReference>
<dbReference type="SUPFAM" id="SSF48452">
    <property type="entry name" value="TPR-like"/>
    <property type="match status" value="2"/>
</dbReference>
<keyword evidence="6" id="KW-1185">Reference proteome</keyword>
<evidence type="ECO:0000256" key="3">
    <source>
        <dbReference type="ARBA" id="ARBA00023163"/>
    </source>
</evidence>
<comment type="caution">
    <text evidence="5">The sequence shown here is derived from an EMBL/GenBank/DDBJ whole genome shotgun (WGS) entry which is preliminary data.</text>
</comment>
<dbReference type="PANTHER" id="PTHR44688">
    <property type="entry name" value="DNA-BINDING TRANSCRIPTIONAL ACTIVATOR DEVR_DOSR"/>
    <property type="match status" value="1"/>
</dbReference>
<dbReference type="Gene3D" id="1.25.40.10">
    <property type="entry name" value="Tetratricopeptide repeat domain"/>
    <property type="match status" value="2"/>
</dbReference>
<dbReference type="InterPro" id="IPR011990">
    <property type="entry name" value="TPR-like_helical_dom_sf"/>
</dbReference>
<reference evidence="6" key="1">
    <citation type="journal article" date="2019" name="Int. J. Syst. Evol. Microbiol.">
        <title>The Global Catalogue of Microorganisms (GCM) 10K type strain sequencing project: providing services to taxonomists for standard genome sequencing and annotation.</title>
        <authorList>
            <consortium name="The Broad Institute Genomics Platform"/>
            <consortium name="The Broad Institute Genome Sequencing Center for Infectious Disease"/>
            <person name="Wu L."/>
            <person name="Ma J."/>
        </authorList>
    </citation>
    <scope>NUCLEOTIDE SEQUENCE [LARGE SCALE GENOMIC DNA]</scope>
    <source>
        <strain evidence="6">CGMCC 1.12778</strain>
    </source>
</reference>
<gene>
    <name evidence="5" type="ORF">GCM10007170_44380</name>
</gene>
<keyword evidence="1" id="KW-0805">Transcription regulation</keyword>
<dbReference type="PRINTS" id="PR00038">
    <property type="entry name" value="HTHLUXR"/>
</dbReference>
<dbReference type="PROSITE" id="PS00622">
    <property type="entry name" value="HTH_LUXR_1"/>
    <property type="match status" value="1"/>
</dbReference>
<dbReference type="Pfam" id="PF00196">
    <property type="entry name" value="GerE"/>
    <property type="match status" value="1"/>
</dbReference>
<dbReference type="PANTHER" id="PTHR44688:SF16">
    <property type="entry name" value="DNA-BINDING TRANSCRIPTIONAL ACTIVATOR DEVR_DOSR"/>
    <property type="match status" value="1"/>
</dbReference>
<evidence type="ECO:0000313" key="5">
    <source>
        <dbReference type="EMBL" id="GGI02500.1"/>
    </source>
</evidence>
<dbReference type="Proteomes" id="UP000643279">
    <property type="component" value="Unassembled WGS sequence"/>
</dbReference>
<evidence type="ECO:0000256" key="1">
    <source>
        <dbReference type="ARBA" id="ARBA00023015"/>
    </source>
</evidence>
<dbReference type="PROSITE" id="PS50043">
    <property type="entry name" value="HTH_LUXR_2"/>
    <property type="match status" value="1"/>
</dbReference>
<proteinExistence type="predicted"/>
<keyword evidence="2" id="KW-0238">DNA-binding</keyword>
<protein>
    <submittedName>
        <fullName evidence="5">Helix-turn-helix transcriptional regulator</fullName>
    </submittedName>
</protein>